<dbReference type="RefSeq" id="WP_201090565.1">
    <property type="nucleotide sequence ID" value="NZ_CP067393.1"/>
</dbReference>
<dbReference type="KEGG" id="eaz:JHT90_09625"/>
<evidence type="ECO:0000313" key="1">
    <source>
        <dbReference type="EMBL" id="QQP84668.1"/>
    </source>
</evidence>
<name>A0A974NDS9_9GAMM</name>
<organism evidence="1 2">
    <name type="scientific">Entomomonas asaccharolytica</name>
    <dbReference type="NCBI Taxonomy" id="2785331"/>
    <lineage>
        <taxon>Bacteria</taxon>
        <taxon>Pseudomonadati</taxon>
        <taxon>Pseudomonadota</taxon>
        <taxon>Gammaproteobacteria</taxon>
        <taxon>Pseudomonadales</taxon>
        <taxon>Pseudomonadaceae</taxon>
        <taxon>Entomomonas</taxon>
    </lineage>
</organism>
<keyword evidence="2" id="KW-1185">Reference proteome</keyword>
<dbReference type="PROSITE" id="PS51257">
    <property type="entry name" value="PROKAR_LIPOPROTEIN"/>
    <property type="match status" value="1"/>
</dbReference>
<dbReference type="EMBL" id="CP067393">
    <property type="protein sequence ID" value="QQP84668.1"/>
    <property type="molecule type" value="Genomic_DNA"/>
</dbReference>
<gene>
    <name evidence="1" type="ORF">JHT90_09625</name>
</gene>
<sequence length="123" mass="13686">MRTSIFILCFLLIGCTPKVMITPDKLPDAVVGELYYAEIEITGGSGPVTASGFKRIITPPVLWVEPNYEKDKREGSFYNSLTVKGIPKTTEDITIKISGYMIPSGWSTATSKFEKTYIIKVRD</sequence>
<proteinExistence type="predicted"/>
<reference evidence="1 2" key="1">
    <citation type="submission" date="2021-01" db="EMBL/GenBank/DDBJ databases">
        <title>Entomomonas sp. F2A isolated from a house cricket (Acheta domesticus).</title>
        <authorList>
            <person name="Spergser J."/>
            <person name="Busse H.-J."/>
        </authorList>
    </citation>
    <scope>NUCLEOTIDE SEQUENCE [LARGE SCALE GENOMIC DNA]</scope>
    <source>
        <strain evidence="1 2">F2A</strain>
    </source>
</reference>
<protein>
    <recommendedName>
        <fullName evidence="3">Lipoprotein</fullName>
    </recommendedName>
</protein>
<evidence type="ECO:0000313" key="2">
    <source>
        <dbReference type="Proteomes" id="UP000595278"/>
    </source>
</evidence>
<evidence type="ECO:0008006" key="3">
    <source>
        <dbReference type="Google" id="ProtNLM"/>
    </source>
</evidence>
<dbReference type="Proteomes" id="UP000595278">
    <property type="component" value="Chromosome"/>
</dbReference>
<accession>A0A974NDS9</accession>
<dbReference type="AlphaFoldDB" id="A0A974NDS9"/>